<name>A0A7C9E7N7_OPUST</name>
<organism evidence="1">
    <name type="scientific">Opuntia streptacantha</name>
    <name type="common">Prickly pear cactus</name>
    <name type="synonym">Opuntia cardona</name>
    <dbReference type="NCBI Taxonomy" id="393608"/>
    <lineage>
        <taxon>Eukaryota</taxon>
        <taxon>Viridiplantae</taxon>
        <taxon>Streptophyta</taxon>
        <taxon>Embryophyta</taxon>
        <taxon>Tracheophyta</taxon>
        <taxon>Spermatophyta</taxon>
        <taxon>Magnoliopsida</taxon>
        <taxon>eudicotyledons</taxon>
        <taxon>Gunneridae</taxon>
        <taxon>Pentapetalae</taxon>
        <taxon>Caryophyllales</taxon>
        <taxon>Cactineae</taxon>
        <taxon>Cactaceae</taxon>
        <taxon>Opuntioideae</taxon>
        <taxon>Opuntia</taxon>
    </lineage>
</organism>
<sequence length="102" mass="11244">MFPMDAIAETVEAFPPSTRINALELLLAPSLTSFEFDCHSLQRPRQYASLNGFEPCHLCQTSDSTSSKPGASSVNPPVLPWWNPNACCCTLRNPSKDQTEDN</sequence>
<dbReference type="AlphaFoldDB" id="A0A7C9E7N7"/>
<evidence type="ECO:0000313" key="1">
    <source>
        <dbReference type="EMBL" id="MBA4655244.1"/>
    </source>
</evidence>
<dbReference type="EMBL" id="GISG01187022">
    <property type="protein sequence ID" value="MBA4655244.1"/>
    <property type="molecule type" value="Transcribed_RNA"/>
</dbReference>
<accession>A0A7C9E7N7</accession>
<protein>
    <submittedName>
        <fullName evidence="1">Uncharacterized protein</fullName>
    </submittedName>
</protein>
<reference evidence="1" key="2">
    <citation type="submission" date="2020-07" db="EMBL/GenBank/DDBJ databases">
        <authorList>
            <person name="Vera ALvarez R."/>
            <person name="Arias-Moreno D.M."/>
            <person name="Jimenez-Jacinto V."/>
            <person name="Jimenez-Bremont J.F."/>
            <person name="Swaminathan K."/>
            <person name="Moose S.P."/>
            <person name="Guerrero-Gonzalez M.L."/>
            <person name="Marino-Ramirez L."/>
            <person name="Landsman D."/>
            <person name="Rodriguez-Kessler M."/>
            <person name="Delgado-Sanchez P."/>
        </authorList>
    </citation>
    <scope>NUCLEOTIDE SEQUENCE</scope>
    <source>
        <tissue evidence="1">Cladode</tissue>
    </source>
</reference>
<proteinExistence type="predicted"/>
<reference evidence="1" key="1">
    <citation type="journal article" date="2013" name="J. Plant Res.">
        <title>Effect of fungi and light on seed germination of three Opuntia species from semiarid lands of central Mexico.</title>
        <authorList>
            <person name="Delgado-Sanchez P."/>
            <person name="Jimenez-Bremont J.F."/>
            <person name="Guerrero-Gonzalez Mde L."/>
            <person name="Flores J."/>
        </authorList>
    </citation>
    <scope>NUCLEOTIDE SEQUENCE</scope>
    <source>
        <tissue evidence="1">Cladode</tissue>
    </source>
</reference>